<dbReference type="SUPFAM" id="SSF117074">
    <property type="entry name" value="Hypothetical protein PA1324"/>
    <property type="match status" value="1"/>
</dbReference>
<dbReference type="GO" id="GO:0005576">
    <property type="term" value="C:extracellular region"/>
    <property type="evidence" value="ECO:0007669"/>
    <property type="project" value="UniProtKB-SubCell"/>
</dbReference>
<accession>A0A316ECC6</accession>
<evidence type="ECO:0000256" key="1">
    <source>
        <dbReference type="ARBA" id="ARBA00004613"/>
    </source>
</evidence>
<name>A0A316ECC6_9BACT</name>
<evidence type="ECO:0000256" key="2">
    <source>
        <dbReference type="ARBA" id="ARBA00022525"/>
    </source>
</evidence>
<dbReference type="RefSeq" id="WP_109741690.1">
    <property type="nucleotide sequence ID" value="NZ_QGGO01000004.1"/>
</dbReference>
<evidence type="ECO:0000256" key="3">
    <source>
        <dbReference type="ARBA" id="ARBA00022729"/>
    </source>
</evidence>
<dbReference type="OrthoDB" id="3169091at2"/>
<evidence type="ECO:0000313" key="6">
    <source>
        <dbReference type="Proteomes" id="UP000245489"/>
    </source>
</evidence>
<evidence type="ECO:0000259" key="4">
    <source>
        <dbReference type="Pfam" id="PF17210"/>
    </source>
</evidence>
<dbReference type="AlphaFoldDB" id="A0A316ECC6"/>
<dbReference type="SUPFAM" id="SSF63825">
    <property type="entry name" value="YWTD domain"/>
    <property type="match status" value="1"/>
</dbReference>
<proteinExistence type="predicted"/>
<sequence length="1043" mass="112407">MNIYVPVCGRRAELRLFKHTKRLFAIIPLFLFFTLPLHAQVSGRVYKDFNVNGTWDSTATYLDQVWAGVRVEAYNNAGVLKGFALTNTQGKYSIPNVTGNLRIHFILPEHYTDGFITKSGHSSQSSIQMVNAPVSGVDLGMNLADDYCGDDPSVVVPCYVVGIGDHLTPNDALASFKYSASGTDHSQIGMPNSSIFMVGSTWGGAYQRETGSFFASAFMKRHAGFGIGGTGAIYVTKNVMNPTQSSTELYLKLSDFGINTGDDPHSIPNFQMDTINANGNPFDEVGKMSLGDLDISSDGKYLFVVNLKERKLHRIFIDVPHKPSGSITASDITSWDIPSGFDELNKGIGRPFGLCVRQNKVLLGVTCDASISKDSTDLKARIYEFEPDASTPNWNLMIEFPLNYKKGLATGERPESGKWYPWISDWYVAGLPEFMRGRPDPTVDKYIAYSMPLLSDIEFDSDGSLIVAFTDRFSHQIRFAGVDAHGEHHGTFGFDPRLGGDILRIGKCDGINWTLENNGTVCGNSTLGQNNNQGVGGGEFYIGDSNDPLGHYELSVGSLAFKPGSREILLASTDPIRPYSAGVTWLSNETGAKRRAFEVIEELNNIINNAPVYYGKASSLGDMNMICDPAPLEIGNLLWKDNNGNGIQDAGEPGLASVILHLVNSDNKTVGKDTTDINGVYAFNHFNVVDTLGVLRPNWLGPQPRTQYRILVKGKAINVAPTLVSKKKALVNTPNDLYSGSIITGGNKVAVDTTTNNGGWKIDDSVLGNVNAGSGPNQDLLDSDGILIGNDGSITVTTGGVGESNHSYDFAYCPLPKLDLVAQKATCDSITDQLKNNAKIILSNLEFAQKVGYSIGTTYTGPSFANATDLNGKTYFVLDSLAGGATATVYTVRVFNASDGCSRDVQVTIDGTICTPCKITANIQAPSIKVYHNGTLYDATDDYFTTLISTNVISAGASGLYEVVVNANANGTGGTVLNIGGTAYGSTIRVGLGKELKANSQPVKLTVRDMNKPACFETITVQADPFTIVCKDNICLPVSITKK</sequence>
<comment type="subcellular location">
    <subcellularLocation>
        <location evidence="1">Secreted</location>
    </subcellularLocation>
</comment>
<dbReference type="EMBL" id="QGGO01000004">
    <property type="protein sequence ID" value="PWK28131.1"/>
    <property type="molecule type" value="Genomic_DNA"/>
</dbReference>
<keyword evidence="6" id="KW-1185">Reference proteome</keyword>
<dbReference type="Pfam" id="PF17210">
    <property type="entry name" value="SdrD_B"/>
    <property type="match status" value="1"/>
</dbReference>
<organism evidence="5 6">
    <name type="scientific">Arcicella aurantiaca</name>
    <dbReference type="NCBI Taxonomy" id="591202"/>
    <lineage>
        <taxon>Bacteria</taxon>
        <taxon>Pseudomonadati</taxon>
        <taxon>Bacteroidota</taxon>
        <taxon>Cytophagia</taxon>
        <taxon>Cytophagales</taxon>
        <taxon>Flectobacillaceae</taxon>
        <taxon>Arcicella</taxon>
    </lineage>
</organism>
<dbReference type="InterPro" id="IPR033764">
    <property type="entry name" value="Sdr_B"/>
</dbReference>
<reference evidence="5 6" key="1">
    <citation type="submission" date="2018-05" db="EMBL/GenBank/DDBJ databases">
        <title>Genomic Encyclopedia of Archaeal and Bacterial Type Strains, Phase II (KMG-II): from individual species to whole genera.</title>
        <authorList>
            <person name="Goeker M."/>
        </authorList>
    </citation>
    <scope>NUCLEOTIDE SEQUENCE [LARGE SCALE GENOMIC DNA]</scope>
    <source>
        <strain evidence="5 6">DSM 22214</strain>
    </source>
</reference>
<dbReference type="Proteomes" id="UP000245489">
    <property type="component" value="Unassembled WGS sequence"/>
</dbReference>
<dbReference type="InterPro" id="IPR013783">
    <property type="entry name" value="Ig-like_fold"/>
</dbReference>
<feature type="domain" description="SD-repeat containing protein B" evidence="4">
    <location>
        <begin position="633"/>
        <end position="686"/>
    </location>
</feature>
<keyword evidence="2" id="KW-0964">Secreted</keyword>
<comment type="caution">
    <text evidence="5">The sequence shown here is derived from an EMBL/GenBank/DDBJ whole genome shotgun (WGS) entry which is preliminary data.</text>
</comment>
<evidence type="ECO:0000313" key="5">
    <source>
        <dbReference type="EMBL" id="PWK28131.1"/>
    </source>
</evidence>
<gene>
    <name evidence="5" type="ORF">LV89_00909</name>
</gene>
<dbReference type="Gene3D" id="2.60.40.10">
    <property type="entry name" value="Immunoglobulins"/>
    <property type="match status" value="2"/>
</dbReference>
<keyword evidence="3" id="KW-0732">Signal</keyword>
<protein>
    <submittedName>
        <fullName evidence="5">SdrD B-like protein</fullName>
    </submittedName>
</protein>